<proteinExistence type="predicted"/>
<dbReference type="Pfam" id="PF01612">
    <property type="entry name" value="DNA_pol_A_exo1"/>
    <property type="match status" value="1"/>
</dbReference>
<evidence type="ECO:0000313" key="3">
    <source>
        <dbReference type="EMBL" id="MBW8482364.1"/>
    </source>
</evidence>
<dbReference type="InterPro" id="IPR044876">
    <property type="entry name" value="HRDC_dom_sf"/>
</dbReference>
<keyword evidence="4" id="KW-1185">Reference proteome</keyword>
<comment type="caution">
    <text evidence="3">The sequence shown here is derived from an EMBL/GenBank/DDBJ whole genome shotgun (WGS) entry which is preliminary data.</text>
</comment>
<dbReference type="PROSITE" id="PS50967">
    <property type="entry name" value="HRDC"/>
    <property type="match status" value="1"/>
</dbReference>
<dbReference type="Gene3D" id="3.30.420.10">
    <property type="entry name" value="Ribonuclease H-like superfamily/Ribonuclease H"/>
    <property type="match status" value="1"/>
</dbReference>
<dbReference type="SUPFAM" id="SSF53098">
    <property type="entry name" value="Ribonuclease H-like"/>
    <property type="match status" value="1"/>
</dbReference>
<evidence type="ECO:0000313" key="4">
    <source>
        <dbReference type="Proteomes" id="UP000774570"/>
    </source>
</evidence>
<dbReference type="InterPro" id="IPR051086">
    <property type="entry name" value="RNase_D-like"/>
</dbReference>
<dbReference type="PANTHER" id="PTHR47649:SF1">
    <property type="entry name" value="RIBONUCLEASE D"/>
    <property type="match status" value="1"/>
</dbReference>
<organism evidence="3 4">
    <name type="scientific">Actinomadura parmotrematis</name>
    <dbReference type="NCBI Taxonomy" id="2864039"/>
    <lineage>
        <taxon>Bacteria</taxon>
        <taxon>Bacillati</taxon>
        <taxon>Actinomycetota</taxon>
        <taxon>Actinomycetes</taxon>
        <taxon>Streptosporangiales</taxon>
        <taxon>Thermomonosporaceae</taxon>
        <taxon>Actinomadura</taxon>
    </lineage>
</organism>
<dbReference type="Pfam" id="PF18305">
    <property type="entry name" value="DNA_pol_A_exoN"/>
    <property type="match status" value="1"/>
</dbReference>
<sequence length="417" mass="44290">MAVSATEPEGPPPVPLLEPAEGVPPVVETLDGLAATVAAFAAGEGPVAVDAERASGYRYGQRAYLIQLRRAGAGTALIDPIALPDLAPLNAALADAEWVLHAANQDLPCLAEVGMVPGALFDTELAGRLLGYPRVGLGSIVETVLGYTLEKGHSAADWSTRPLPEDWLRYAALDVELLVELRDALRERLAAAGKLGWALEEYAAILATPPKPPRTDPWRRTSGIHRVRNRRALAIVREVWEARDRIARERDLSPGRVLQDTAIVELALHPPKTQAELQALHAMRGRGARRHSSAWLRAVTRARTLPDRALPEANLPGDGPPPPHRWAERDPAAAARLTAARAVVAALAEEHALPAENLLQPDSVRRLAWSPPAEASAAAIGGALRALGARPWQVGLVAAPLAAAFAEPDAAPADPDA</sequence>
<dbReference type="InterPro" id="IPR041605">
    <property type="entry name" value="Exo_C"/>
</dbReference>
<dbReference type="Proteomes" id="UP000774570">
    <property type="component" value="Unassembled WGS sequence"/>
</dbReference>
<dbReference type="InterPro" id="IPR002562">
    <property type="entry name" value="3'-5'_exonuclease_dom"/>
</dbReference>
<dbReference type="Pfam" id="PF00570">
    <property type="entry name" value="HRDC"/>
    <property type="match status" value="1"/>
</dbReference>
<evidence type="ECO:0000256" key="1">
    <source>
        <dbReference type="SAM" id="MobiDB-lite"/>
    </source>
</evidence>
<dbReference type="RefSeq" id="WP_220165146.1">
    <property type="nucleotide sequence ID" value="NZ_JAIBOA010000004.1"/>
</dbReference>
<dbReference type="SUPFAM" id="SSF47819">
    <property type="entry name" value="HRDC-like"/>
    <property type="match status" value="1"/>
</dbReference>
<protein>
    <submittedName>
        <fullName evidence="3">Ribonuclease D</fullName>
    </submittedName>
</protein>
<name>A0ABS7FRK9_9ACTN</name>
<dbReference type="SMART" id="SM00341">
    <property type="entry name" value="HRDC"/>
    <property type="match status" value="1"/>
</dbReference>
<gene>
    <name evidence="3" type="ORF">K1Y72_08325</name>
</gene>
<dbReference type="EMBL" id="JAIBOA010000004">
    <property type="protein sequence ID" value="MBW8482364.1"/>
    <property type="molecule type" value="Genomic_DNA"/>
</dbReference>
<dbReference type="PANTHER" id="PTHR47649">
    <property type="entry name" value="RIBONUCLEASE D"/>
    <property type="match status" value="1"/>
</dbReference>
<dbReference type="InterPro" id="IPR010997">
    <property type="entry name" value="HRDC-like_sf"/>
</dbReference>
<dbReference type="CDD" id="cd06142">
    <property type="entry name" value="RNaseD_exo"/>
    <property type="match status" value="1"/>
</dbReference>
<feature type="region of interest" description="Disordered" evidence="1">
    <location>
        <begin position="1"/>
        <end position="20"/>
    </location>
</feature>
<accession>A0ABS7FRK9</accession>
<dbReference type="SMART" id="SM00474">
    <property type="entry name" value="35EXOc"/>
    <property type="match status" value="1"/>
</dbReference>
<dbReference type="Gene3D" id="1.10.150.80">
    <property type="entry name" value="HRDC domain"/>
    <property type="match status" value="2"/>
</dbReference>
<feature type="domain" description="HRDC" evidence="2">
    <location>
        <begin position="229"/>
        <end position="309"/>
    </location>
</feature>
<dbReference type="InterPro" id="IPR012337">
    <property type="entry name" value="RNaseH-like_sf"/>
</dbReference>
<dbReference type="InterPro" id="IPR002121">
    <property type="entry name" value="HRDC_dom"/>
</dbReference>
<evidence type="ECO:0000259" key="2">
    <source>
        <dbReference type="PROSITE" id="PS50967"/>
    </source>
</evidence>
<reference evidence="3 4" key="1">
    <citation type="submission" date="2021-07" db="EMBL/GenBank/DDBJ databases">
        <title>Actinomadura sp. PM05-2 isolated from lichen.</title>
        <authorList>
            <person name="Somphong A."/>
            <person name="Phongsopitanun W."/>
            <person name="Tanasupawat S."/>
            <person name="Peongsungnone V."/>
        </authorList>
    </citation>
    <scope>NUCLEOTIDE SEQUENCE [LARGE SCALE GENOMIC DNA]</scope>
    <source>
        <strain evidence="3 4">PM05-2</strain>
    </source>
</reference>
<dbReference type="InterPro" id="IPR036397">
    <property type="entry name" value="RNaseH_sf"/>
</dbReference>